<evidence type="ECO:0000256" key="2">
    <source>
        <dbReference type="ARBA" id="ARBA00009695"/>
    </source>
</evidence>
<evidence type="ECO:0000313" key="10">
    <source>
        <dbReference type="EMBL" id="MBB5432190.1"/>
    </source>
</evidence>
<comment type="similarity">
    <text evidence="2 5">Belongs to the RecX family.</text>
</comment>
<protein>
    <recommendedName>
        <fullName evidence="3 5">Regulatory protein RecX</fullName>
    </recommendedName>
</protein>
<comment type="caution">
    <text evidence="10">The sequence shown here is derived from an EMBL/GenBank/DDBJ whole genome shotgun (WGS) entry which is preliminary data.</text>
</comment>
<dbReference type="GO" id="GO:0006282">
    <property type="term" value="P:regulation of DNA repair"/>
    <property type="evidence" value="ECO:0007669"/>
    <property type="project" value="UniProtKB-UniRule"/>
</dbReference>
<comment type="function">
    <text evidence="5">Modulates RecA activity.</text>
</comment>
<evidence type="ECO:0000259" key="8">
    <source>
        <dbReference type="Pfam" id="PF21981"/>
    </source>
</evidence>
<reference evidence="10 11" key="1">
    <citation type="submission" date="2020-08" db="EMBL/GenBank/DDBJ databases">
        <title>Sequencing the genomes of 1000 actinobacteria strains.</title>
        <authorList>
            <person name="Klenk H.-P."/>
        </authorList>
    </citation>
    <scope>NUCLEOTIDE SEQUENCE [LARGE SCALE GENOMIC DNA]</scope>
    <source>
        <strain evidence="10 11">DSM 44551</strain>
    </source>
</reference>
<evidence type="ECO:0000313" key="11">
    <source>
        <dbReference type="Proteomes" id="UP000572635"/>
    </source>
</evidence>
<evidence type="ECO:0000256" key="1">
    <source>
        <dbReference type="ARBA" id="ARBA00004496"/>
    </source>
</evidence>
<evidence type="ECO:0000256" key="6">
    <source>
        <dbReference type="SAM" id="MobiDB-lite"/>
    </source>
</evidence>
<accession>A0A7W8VDM0</accession>
<evidence type="ECO:0000259" key="7">
    <source>
        <dbReference type="Pfam" id="PF02631"/>
    </source>
</evidence>
<dbReference type="Pfam" id="PF21981">
    <property type="entry name" value="RecX_HTH3"/>
    <property type="match status" value="1"/>
</dbReference>
<feature type="domain" description="RecX second three-helical" evidence="7">
    <location>
        <begin position="71"/>
        <end position="111"/>
    </location>
</feature>
<dbReference type="InterPro" id="IPR003783">
    <property type="entry name" value="Regulatory_RecX"/>
</dbReference>
<feature type="domain" description="RecX third three-helical" evidence="8">
    <location>
        <begin position="120"/>
        <end position="163"/>
    </location>
</feature>
<dbReference type="InterPro" id="IPR053925">
    <property type="entry name" value="RecX_HTH_3rd"/>
</dbReference>
<evidence type="ECO:0000256" key="5">
    <source>
        <dbReference type="HAMAP-Rule" id="MF_01114"/>
    </source>
</evidence>
<dbReference type="InterPro" id="IPR053924">
    <property type="entry name" value="RecX_HTH_2nd"/>
</dbReference>
<feature type="region of interest" description="Disordered" evidence="6">
    <location>
        <begin position="1"/>
        <end position="21"/>
    </location>
</feature>
<proteinExistence type="inferred from homology"/>
<evidence type="ECO:0000259" key="9">
    <source>
        <dbReference type="Pfam" id="PF21982"/>
    </source>
</evidence>
<comment type="subcellular location">
    <subcellularLocation>
        <location evidence="1 5">Cytoplasm</location>
    </subcellularLocation>
</comment>
<evidence type="ECO:0000256" key="3">
    <source>
        <dbReference type="ARBA" id="ARBA00018111"/>
    </source>
</evidence>
<dbReference type="GO" id="GO:0005737">
    <property type="term" value="C:cytoplasm"/>
    <property type="evidence" value="ECO:0007669"/>
    <property type="project" value="UniProtKB-SubCell"/>
</dbReference>
<dbReference type="PANTHER" id="PTHR33602:SF1">
    <property type="entry name" value="REGULATORY PROTEIN RECX FAMILY PROTEIN"/>
    <property type="match status" value="1"/>
</dbReference>
<dbReference type="AlphaFoldDB" id="A0A7W8VDM0"/>
<keyword evidence="4 5" id="KW-0963">Cytoplasm</keyword>
<sequence>MPDPHSESGSPAEGEHDEYDPEARARVLCLRMLATAPRTRAQLAEALQRRGIDDRVAETVLGRFSEVGLIDDEAFAAAWVESRHTGRGLGRRALAAELRRRGVAAETVQAAVDDLSADREEQTARELVRRKLAATRGKDDAVRVRRVMGMLARRGFPGGTAYRLVREELEAEGSDLELPDPDLS</sequence>
<dbReference type="Gene3D" id="1.10.10.10">
    <property type="entry name" value="Winged helix-like DNA-binding domain superfamily/Winged helix DNA-binding domain"/>
    <property type="match status" value="2"/>
</dbReference>
<dbReference type="HAMAP" id="MF_01114">
    <property type="entry name" value="RecX"/>
    <property type="match status" value="1"/>
</dbReference>
<dbReference type="Pfam" id="PF21982">
    <property type="entry name" value="RecX_HTH1"/>
    <property type="match status" value="1"/>
</dbReference>
<dbReference type="RefSeq" id="WP_184391792.1">
    <property type="nucleotide sequence ID" value="NZ_BAAAJD010000011.1"/>
</dbReference>
<name>A0A7W8VDM0_9ACTN</name>
<evidence type="ECO:0000256" key="4">
    <source>
        <dbReference type="ARBA" id="ARBA00022490"/>
    </source>
</evidence>
<dbReference type="InterPro" id="IPR036388">
    <property type="entry name" value="WH-like_DNA-bd_sf"/>
</dbReference>
<keyword evidence="11" id="KW-1185">Reference proteome</keyword>
<organism evidence="10 11">
    <name type="scientific">Nocardiopsis composta</name>
    <dbReference type="NCBI Taxonomy" id="157465"/>
    <lineage>
        <taxon>Bacteria</taxon>
        <taxon>Bacillati</taxon>
        <taxon>Actinomycetota</taxon>
        <taxon>Actinomycetes</taxon>
        <taxon>Streptosporangiales</taxon>
        <taxon>Nocardiopsidaceae</taxon>
        <taxon>Nocardiopsis</taxon>
    </lineage>
</organism>
<dbReference type="Pfam" id="PF02631">
    <property type="entry name" value="RecX_HTH2"/>
    <property type="match status" value="1"/>
</dbReference>
<gene>
    <name evidence="5" type="primary">recX</name>
    <name evidence="10" type="ORF">HDA36_002274</name>
</gene>
<dbReference type="PANTHER" id="PTHR33602">
    <property type="entry name" value="REGULATORY PROTEIN RECX FAMILY PROTEIN"/>
    <property type="match status" value="1"/>
</dbReference>
<dbReference type="InterPro" id="IPR053926">
    <property type="entry name" value="RecX_HTH_1st"/>
</dbReference>
<dbReference type="Proteomes" id="UP000572635">
    <property type="component" value="Unassembled WGS sequence"/>
</dbReference>
<feature type="domain" description="RecX first three-helical" evidence="9">
    <location>
        <begin position="25"/>
        <end position="63"/>
    </location>
</feature>
<dbReference type="EMBL" id="JACHDB010000001">
    <property type="protein sequence ID" value="MBB5432190.1"/>
    <property type="molecule type" value="Genomic_DNA"/>
</dbReference>